<dbReference type="InterPro" id="IPR039212">
    <property type="entry name" value="RBFA_mitochondrial"/>
</dbReference>
<evidence type="ECO:0000313" key="2">
    <source>
        <dbReference type="Proteomes" id="UP001164746"/>
    </source>
</evidence>
<gene>
    <name evidence="1" type="ORF">MAR_026885</name>
</gene>
<sequence length="238" mass="27278">MAIVHSRKKTVAWSVPFNPEAQGTTVKSGAKSKVRYSDGVIRRTNWVGNVLEDTILQIFANGEMDFQVCGRVPLVVFMRDISAARQKQIEELLHNLDTGPPDTETELDVTEQDKLEQQEDWKRKQAWKSTGHSTDLVVKPGETDVERIEFEDKLFDNHEVDSNICEGVSYSFDKELSAEEKGVEEIDLERVRTSDFKFRQDLYGLQHDSLMKKVLDSKLAKRPLAAVEEKETFNMDRL</sequence>
<keyword evidence="2" id="KW-1185">Reference proteome</keyword>
<name>A0ABY7ES77_MYAAR</name>
<accession>A0ABY7ES77</accession>
<feature type="non-terminal residue" evidence="1">
    <location>
        <position position="1"/>
    </location>
</feature>
<dbReference type="PANTHER" id="PTHR14725">
    <property type="entry name" value="RIBOSOME-BINDING FACTOR A, MITOCHONDRIAL-RELATED"/>
    <property type="match status" value="1"/>
</dbReference>
<proteinExistence type="predicted"/>
<protein>
    <submittedName>
        <fullName evidence="1">Uncharacterized protein</fullName>
    </submittedName>
</protein>
<organism evidence="1 2">
    <name type="scientific">Mya arenaria</name>
    <name type="common">Soft-shell clam</name>
    <dbReference type="NCBI Taxonomy" id="6604"/>
    <lineage>
        <taxon>Eukaryota</taxon>
        <taxon>Metazoa</taxon>
        <taxon>Spiralia</taxon>
        <taxon>Lophotrochozoa</taxon>
        <taxon>Mollusca</taxon>
        <taxon>Bivalvia</taxon>
        <taxon>Autobranchia</taxon>
        <taxon>Heteroconchia</taxon>
        <taxon>Euheterodonta</taxon>
        <taxon>Imparidentia</taxon>
        <taxon>Neoheterodontei</taxon>
        <taxon>Myida</taxon>
        <taxon>Myoidea</taxon>
        <taxon>Myidae</taxon>
        <taxon>Mya</taxon>
    </lineage>
</organism>
<dbReference type="Proteomes" id="UP001164746">
    <property type="component" value="Chromosome 8"/>
</dbReference>
<dbReference type="EMBL" id="CP111019">
    <property type="protein sequence ID" value="WAR12705.1"/>
    <property type="molecule type" value="Genomic_DNA"/>
</dbReference>
<evidence type="ECO:0000313" key="1">
    <source>
        <dbReference type="EMBL" id="WAR12705.1"/>
    </source>
</evidence>
<reference evidence="1" key="1">
    <citation type="submission" date="2022-11" db="EMBL/GenBank/DDBJ databases">
        <title>Centuries of genome instability and evolution in soft-shell clam transmissible cancer (bioRxiv).</title>
        <authorList>
            <person name="Hart S.F.M."/>
            <person name="Yonemitsu M.A."/>
            <person name="Giersch R.M."/>
            <person name="Beal B.F."/>
            <person name="Arriagada G."/>
            <person name="Davis B.W."/>
            <person name="Ostrander E.A."/>
            <person name="Goff S.P."/>
            <person name="Metzger M.J."/>
        </authorList>
    </citation>
    <scope>NUCLEOTIDE SEQUENCE</scope>
    <source>
        <strain evidence="1">MELC-2E11</strain>
        <tissue evidence="1">Siphon/mantle</tissue>
    </source>
</reference>
<dbReference type="PANTHER" id="PTHR14725:SF0">
    <property type="entry name" value="RIBOSOME-BINDING FACTOR A, MITOCHONDRIAL-RELATED"/>
    <property type="match status" value="1"/>
</dbReference>